<feature type="domain" description="SCP" evidence="3">
    <location>
        <begin position="85"/>
        <end position="200"/>
    </location>
</feature>
<dbReference type="EMBL" id="AP019841">
    <property type="protein sequence ID" value="BBM53816.1"/>
    <property type="molecule type" value="Genomic_DNA"/>
</dbReference>
<dbReference type="PANTHER" id="PTHR31157:SF1">
    <property type="entry name" value="SCP DOMAIN-CONTAINING PROTEIN"/>
    <property type="match status" value="1"/>
</dbReference>
<sequence length="207" mass="23281">MRKIKYQILIIGILSLISINANAGWAKHRDKILKGFKNWINSNDQRHSNNRYKNDNSPNKTNTNNSVSNTNTYTNNSLNFEMEVVRLINIERTKRGIHPLSISNKLFAAAAIRASELTQKFSHTRPNGSSYLTAVQNVGYPSSYVGENIAAGQISPIAVMESWMNSPGHRANILNPNYTEIGVEVNYEDGYYGISWVQLFGKLSDNN</sequence>
<reference evidence="4 5" key="1">
    <citation type="submission" date="2019-07" db="EMBL/GenBank/DDBJ databases">
        <title>Complete Genome Sequence of Leptotrichia wadei Strain JMUB3936.</title>
        <authorList>
            <person name="Watanabe S."/>
            <person name="Cui L."/>
        </authorList>
    </citation>
    <scope>NUCLEOTIDE SEQUENCE [LARGE SCALE GENOMIC DNA]</scope>
    <source>
        <strain evidence="4 5">JMUB3936</strain>
    </source>
</reference>
<proteinExistence type="predicted"/>
<feature type="signal peptide" evidence="2">
    <location>
        <begin position="1"/>
        <end position="23"/>
    </location>
</feature>
<dbReference type="CDD" id="cd05379">
    <property type="entry name" value="CAP_bacterial"/>
    <property type="match status" value="1"/>
</dbReference>
<feature type="region of interest" description="Disordered" evidence="1">
    <location>
        <begin position="44"/>
        <end position="74"/>
    </location>
</feature>
<evidence type="ECO:0000256" key="2">
    <source>
        <dbReference type="SAM" id="SignalP"/>
    </source>
</evidence>
<protein>
    <submittedName>
        <fullName evidence="4">SCP-like extracellular protein</fullName>
    </submittedName>
</protein>
<dbReference type="Proteomes" id="UP000321944">
    <property type="component" value="Chromosome"/>
</dbReference>
<dbReference type="PANTHER" id="PTHR31157">
    <property type="entry name" value="SCP DOMAIN-CONTAINING PROTEIN"/>
    <property type="match status" value="1"/>
</dbReference>
<dbReference type="InterPro" id="IPR014044">
    <property type="entry name" value="CAP_dom"/>
</dbReference>
<evidence type="ECO:0000313" key="4">
    <source>
        <dbReference type="EMBL" id="BBM53816.1"/>
    </source>
</evidence>
<dbReference type="AlphaFoldDB" id="A0A510KQ66"/>
<feature type="compositionally biased region" description="Low complexity" evidence="1">
    <location>
        <begin position="55"/>
        <end position="74"/>
    </location>
</feature>
<evidence type="ECO:0000259" key="3">
    <source>
        <dbReference type="Pfam" id="PF00188"/>
    </source>
</evidence>
<gene>
    <name evidence="4" type="ORF">JMUB3936_0079</name>
</gene>
<name>A0A510KQ66_9FUSO</name>
<dbReference type="RefSeq" id="WP_147002704.1">
    <property type="nucleotide sequence ID" value="NZ_AP019841.1"/>
</dbReference>
<dbReference type="InterPro" id="IPR035940">
    <property type="entry name" value="CAP_sf"/>
</dbReference>
<dbReference type="OrthoDB" id="9783944at2"/>
<feature type="chain" id="PRO_5021957123" evidence="2">
    <location>
        <begin position="24"/>
        <end position="207"/>
    </location>
</feature>
<dbReference type="Gene3D" id="3.40.33.10">
    <property type="entry name" value="CAP"/>
    <property type="match status" value="1"/>
</dbReference>
<dbReference type="Pfam" id="PF00188">
    <property type="entry name" value="CAP"/>
    <property type="match status" value="1"/>
</dbReference>
<dbReference type="SUPFAM" id="SSF55797">
    <property type="entry name" value="PR-1-like"/>
    <property type="match status" value="1"/>
</dbReference>
<evidence type="ECO:0000313" key="5">
    <source>
        <dbReference type="Proteomes" id="UP000321944"/>
    </source>
</evidence>
<keyword evidence="2" id="KW-0732">Signal</keyword>
<organism evidence="4 5">
    <name type="scientific">Leptotrichia wadei</name>
    <dbReference type="NCBI Taxonomy" id="157687"/>
    <lineage>
        <taxon>Bacteria</taxon>
        <taxon>Fusobacteriati</taxon>
        <taxon>Fusobacteriota</taxon>
        <taxon>Fusobacteriia</taxon>
        <taxon>Fusobacteriales</taxon>
        <taxon>Leptotrichiaceae</taxon>
        <taxon>Leptotrichia</taxon>
    </lineage>
</organism>
<evidence type="ECO:0000256" key="1">
    <source>
        <dbReference type="SAM" id="MobiDB-lite"/>
    </source>
</evidence>
<accession>A0A510KQ66</accession>